<keyword evidence="1" id="KW-0808">Transferase</keyword>
<accession>A0ABW3T3G7</accession>
<dbReference type="Pfam" id="PF00583">
    <property type="entry name" value="Acetyltransf_1"/>
    <property type="match status" value="1"/>
</dbReference>
<evidence type="ECO:0000313" key="5">
    <source>
        <dbReference type="Proteomes" id="UP001597216"/>
    </source>
</evidence>
<dbReference type="PROSITE" id="PS51186">
    <property type="entry name" value="GNAT"/>
    <property type="match status" value="1"/>
</dbReference>
<dbReference type="SUPFAM" id="SSF55729">
    <property type="entry name" value="Acyl-CoA N-acyltransferases (Nat)"/>
    <property type="match status" value="1"/>
</dbReference>
<organism evidence="4 5">
    <name type="scientific">Phenylobacterium conjunctum</name>
    <dbReference type="NCBI Taxonomy" id="1298959"/>
    <lineage>
        <taxon>Bacteria</taxon>
        <taxon>Pseudomonadati</taxon>
        <taxon>Pseudomonadota</taxon>
        <taxon>Alphaproteobacteria</taxon>
        <taxon>Caulobacterales</taxon>
        <taxon>Caulobacteraceae</taxon>
        <taxon>Phenylobacterium</taxon>
    </lineage>
</organism>
<sequence>MRFRPAVAADLPAIVALLADDALGAGRESPQALADYQRAFENLDANTLLAVAEIEGAVRATLQMTVIQGLSNRGAKFALIQAVRVDSGLRGQGVGAAFMAWALDQARARGCSKAELFTHESRKDAQRFYARLGFVDSHAGMQLRL</sequence>
<feature type="domain" description="N-acetyltransferase" evidence="3">
    <location>
        <begin position="1"/>
        <end position="145"/>
    </location>
</feature>
<proteinExistence type="predicted"/>
<dbReference type="Gene3D" id="3.40.630.30">
    <property type="match status" value="1"/>
</dbReference>
<dbReference type="InterPro" id="IPR000182">
    <property type="entry name" value="GNAT_dom"/>
</dbReference>
<reference evidence="5" key="1">
    <citation type="journal article" date="2019" name="Int. J. Syst. Evol. Microbiol.">
        <title>The Global Catalogue of Microorganisms (GCM) 10K type strain sequencing project: providing services to taxonomists for standard genome sequencing and annotation.</title>
        <authorList>
            <consortium name="The Broad Institute Genomics Platform"/>
            <consortium name="The Broad Institute Genome Sequencing Center for Infectious Disease"/>
            <person name="Wu L."/>
            <person name="Ma J."/>
        </authorList>
    </citation>
    <scope>NUCLEOTIDE SEQUENCE [LARGE SCALE GENOMIC DNA]</scope>
    <source>
        <strain evidence="5">CCUG 55074</strain>
    </source>
</reference>
<keyword evidence="2" id="KW-0012">Acyltransferase</keyword>
<dbReference type="RefSeq" id="WP_374344149.1">
    <property type="nucleotide sequence ID" value="NZ_JBHTLQ010000033.1"/>
</dbReference>
<dbReference type="InterPro" id="IPR016181">
    <property type="entry name" value="Acyl_CoA_acyltransferase"/>
</dbReference>
<dbReference type="PANTHER" id="PTHR43877">
    <property type="entry name" value="AMINOALKYLPHOSPHONATE N-ACETYLTRANSFERASE-RELATED-RELATED"/>
    <property type="match status" value="1"/>
</dbReference>
<comment type="caution">
    <text evidence="4">The sequence shown here is derived from an EMBL/GenBank/DDBJ whole genome shotgun (WGS) entry which is preliminary data.</text>
</comment>
<dbReference type="InterPro" id="IPR050832">
    <property type="entry name" value="Bact_Acetyltransf"/>
</dbReference>
<protein>
    <submittedName>
        <fullName evidence="4">N-acetyltransferase family protein</fullName>
    </submittedName>
</protein>
<dbReference type="CDD" id="cd04301">
    <property type="entry name" value="NAT_SF"/>
    <property type="match status" value="1"/>
</dbReference>
<evidence type="ECO:0000256" key="2">
    <source>
        <dbReference type="ARBA" id="ARBA00023315"/>
    </source>
</evidence>
<dbReference type="EMBL" id="JBHTLQ010000033">
    <property type="protein sequence ID" value="MFD1191714.1"/>
    <property type="molecule type" value="Genomic_DNA"/>
</dbReference>
<evidence type="ECO:0000313" key="4">
    <source>
        <dbReference type="EMBL" id="MFD1191714.1"/>
    </source>
</evidence>
<dbReference type="Proteomes" id="UP001597216">
    <property type="component" value="Unassembled WGS sequence"/>
</dbReference>
<keyword evidence="5" id="KW-1185">Reference proteome</keyword>
<evidence type="ECO:0000256" key="1">
    <source>
        <dbReference type="ARBA" id="ARBA00022679"/>
    </source>
</evidence>
<name>A0ABW3T3G7_9CAUL</name>
<gene>
    <name evidence="4" type="ORF">ACFQ27_14085</name>
</gene>
<evidence type="ECO:0000259" key="3">
    <source>
        <dbReference type="PROSITE" id="PS51186"/>
    </source>
</evidence>